<evidence type="ECO:0000256" key="2">
    <source>
        <dbReference type="ARBA" id="ARBA00013064"/>
    </source>
</evidence>
<organism evidence="7 8">
    <name type="scientific">Mucilaginibacter terrigena</name>
    <dbReference type="NCBI Taxonomy" id="2492395"/>
    <lineage>
        <taxon>Bacteria</taxon>
        <taxon>Pseudomonadati</taxon>
        <taxon>Bacteroidota</taxon>
        <taxon>Sphingobacteriia</taxon>
        <taxon>Sphingobacteriales</taxon>
        <taxon>Sphingobacteriaceae</taxon>
        <taxon>Mucilaginibacter</taxon>
    </lineage>
</organism>
<evidence type="ECO:0000259" key="6">
    <source>
        <dbReference type="SMART" id="SM00226"/>
    </source>
</evidence>
<comment type="caution">
    <text evidence="7">The sequence shown here is derived from an EMBL/GenBank/DDBJ whole genome shotgun (WGS) entry which is preliminary data.</text>
</comment>
<keyword evidence="3" id="KW-0378">Hydrolase</keyword>
<feature type="domain" description="Phosphotyrosine protein phosphatase I" evidence="6">
    <location>
        <begin position="1"/>
        <end position="142"/>
    </location>
</feature>
<evidence type="ECO:0000256" key="5">
    <source>
        <dbReference type="PIRSR" id="PIRSR617867-1"/>
    </source>
</evidence>
<dbReference type="PANTHER" id="PTHR11717">
    <property type="entry name" value="LOW MOLECULAR WEIGHT PROTEIN TYROSINE PHOSPHATASE"/>
    <property type="match status" value="1"/>
</dbReference>
<protein>
    <recommendedName>
        <fullName evidence="2">protein-tyrosine-phosphatase</fullName>
        <ecNumber evidence="2">3.1.3.48</ecNumber>
    </recommendedName>
</protein>
<evidence type="ECO:0000256" key="1">
    <source>
        <dbReference type="ARBA" id="ARBA00011063"/>
    </source>
</evidence>
<dbReference type="EMBL" id="SEWG01000005">
    <property type="protein sequence ID" value="RYU89526.1"/>
    <property type="molecule type" value="Genomic_DNA"/>
</dbReference>
<dbReference type="CDD" id="cd16343">
    <property type="entry name" value="LMWPTP"/>
    <property type="match status" value="1"/>
</dbReference>
<dbReference type="SUPFAM" id="SSF52788">
    <property type="entry name" value="Phosphotyrosine protein phosphatases I"/>
    <property type="match status" value="1"/>
</dbReference>
<dbReference type="PRINTS" id="PR00719">
    <property type="entry name" value="LMWPTPASE"/>
</dbReference>
<dbReference type="Proteomes" id="UP000293331">
    <property type="component" value="Unassembled WGS sequence"/>
</dbReference>
<dbReference type="OrthoDB" id="9784339at2"/>
<evidence type="ECO:0000313" key="8">
    <source>
        <dbReference type="Proteomes" id="UP000293331"/>
    </source>
</evidence>
<dbReference type="RefSeq" id="WP_129877385.1">
    <property type="nucleotide sequence ID" value="NZ_SEWG01000005.1"/>
</dbReference>
<dbReference type="Gene3D" id="3.40.50.2300">
    <property type="match status" value="1"/>
</dbReference>
<feature type="active site" description="Nucleophile" evidence="5">
    <location>
        <position position="7"/>
    </location>
</feature>
<accession>A0A4Q5LN13</accession>
<keyword evidence="4" id="KW-0904">Protein phosphatase</keyword>
<dbReference type="InterPro" id="IPR036196">
    <property type="entry name" value="Ptyr_pPase_sf"/>
</dbReference>
<feature type="active site" description="Proton donor" evidence="5">
    <location>
        <position position="117"/>
    </location>
</feature>
<dbReference type="InterPro" id="IPR050438">
    <property type="entry name" value="LMW_PTPase"/>
</dbReference>
<feature type="active site" description="Nucleophile" evidence="5">
    <location>
        <position position="13"/>
    </location>
</feature>
<dbReference type="AlphaFoldDB" id="A0A4Q5LN13"/>
<proteinExistence type="inferred from homology"/>
<comment type="similarity">
    <text evidence="1">Belongs to the low molecular weight phosphotyrosine protein phosphatase family.</text>
</comment>
<name>A0A4Q5LN13_9SPHI</name>
<keyword evidence="8" id="KW-1185">Reference proteome</keyword>
<gene>
    <name evidence="7" type="ORF">EWM62_14505</name>
</gene>
<dbReference type="SMART" id="SM00226">
    <property type="entry name" value="LMWPc"/>
    <property type="match status" value="1"/>
</dbReference>
<evidence type="ECO:0000313" key="7">
    <source>
        <dbReference type="EMBL" id="RYU89526.1"/>
    </source>
</evidence>
<sequence>MKILMVCLGNICRSPLAEGIMQHLADKAGLNWQVDSAGTGDWHIGQVPDRRSVKAARDQGIDISKQVCRLFRTEDFDGFNLILVMDKSNLSNVLAMARNDGDRRKVKMLLGDKAVPDPYYDDAQFAPVFKLIEEGCKEIIKQYA</sequence>
<dbReference type="InterPro" id="IPR023485">
    <property type="entry name" value="Ptyr_pPase"/>
</dbReference>
<reference evidence="7 8" key="1">
    <citation type="submission" date="2019-02" db="EMBL/GenBank/DDBJ databases">
        <title>Bacterial novel species Mucilaginibacter sp. 17JY9-4 isolated from soil.</title>
        <authorList>
            <person name="Jung H.-Y."/>
        </authorList>
    </citation>
    <scope>NUCLEOTIDE SEQUENCE [LARGE SCALE GENOMIC DNA]</scope>
    <source>
        <strain evidence="7 8">17JY9-4</strain>
    </source>
</reference>
<dbReference type="PANTHER" id="PTHR11717:SF7">
    <property type="entry name" value="LOW MOLECULAR WEIGHT PHOSPHOTYROSINE PROTEIN PHOSPHATASE"/>
    <property type="match status" value="1"/>
</dbReference>
<evidence type="ECO:0000256" key="4">
    <source>
        <dbReference type="ARBA" id="ARBA00022912"/>
    </source>
</evidence>
<evidence type="ECO:0000256" key="3">
    <source>
        <dbReference type="ARBA" id="ARBA00022801"/>
    </source>
</evidence>
<dbReference type="Pfam" id="PF01451">
    <property type="entry name" value="LMWPc"/>
    <property type="match status" value="1"/>
</dbReference>
<dbReference type="GO" id="GO:0004725">
    <property type="term" value="F:protein tyrosine phosphatase activity"/>
    <property type="evidence" value="ECO:0007669"/>
    <property type="project" value="UniProtKB-EC"/>
</dbReference>
<dbReference type="InterPro" id="IPR017867">
    <property type="entry name" value="Tyr_phospatase_low_mol_wt"/>
</dbReference>
<dbReference type="EC" id="3.1.3.48" evidence="2"/>